<reference evidence="12 13" key="2">
    <citation type="journal article" date="2013" name="PLoS ONE">
        <title>INDIGO - INtegrated Data Warehouse of MIcrobial GenOmes with Examples from the Red Sea Extremophiles.</title>
        <authorList>
            <person name="Alam I."/>
            <person name="Antunes A."/>
            <person name="Kamau A.A."/>
            <person name="Ba Alawi W."/>
            <person name="Kalkatawi M."/>
            <person name="Stingl U."/>
            <person name="Bajic V.B."/>
        </authorList>
    </citation>
    <scope>NUCLEOTIDE SEQUENCE [LARGE SCALE GENOMIC DNA]</scope>
    <source>
        <strain evidence="12 13">SARL4B</strain>
    </source>
</reference>
<dbReference type="InterPro" id="IPR018076">
    <property type="entry name" value="T2SS_GspF_dom"/>
</dbReference>
<feature type="region of interest" description="Disordered" evidence="7">
    <location>
        <begin position="800"/>
        <end position="833"/>
    </location>
</feature>
<feature type="transmembrane region" description="Helical" evidence="8">
    <location>
        <begin position="406"/>
        <end position="426"/>
    </location>
</feature>
<dbReference type="PANTHER" id="PTHR35402">
    <property type="entry name" value="INTEGRAL MEMBRANE PROTEIN-RELATED"/>
    <property type="match status" value="1"/>
</dbReference>
<evidence type="ECO:0000313" key="12">
    <source>
        <dbReference type="EMBL" id="ERJ07059.1"/>
    </source>
</evidence>
<comment type="subcellular location">
    <subcellularLocation>
        <location evidence="1">Cell membrane</location>
        <topology evidence="1">Multi-pass membrane protein</topology>
    </subcellularLocation>
</comment>
<keyword evidence="5 8" id="KW-0472">Membrane</keyword>
<keyword evidence="2" id="KW-1003">Cell membrane</keyword>
<evidence type="ECO:0000256" key="7">
    <source>
        <dbReference type="SAM" id="MobiDB-lite"/>
    </source>
</evidence>
<dbReference type="Gene3D" id="1.20.81.30">
    <property type="entry name" value="Type II secretion system (T2SS), domain F"/>
    <property type="match status" value="1"/>
</dbReference>
<dbReference type="STRING" id="1033806.HTIA_2721"/>
<feature type="transmembrane region" description="Helical" evidence="8">
    <location>
        <begin position="72"/>
        <end position="104"/>
    </location>
</feature>
<name>F7PIG7_9EURY</name>
<organism evidence="12 13">
    <name type="scientific">Halorhabdus tiamatea SARL4B</name>
    <dbReference type="NCBI Taxonomy" id="1033806"/>
    <lineage>
        <taxon>Archaea</taxon>
        <taxon>Methanobacteriati</taxon>
        <taxon>Methanobacteriota</taxon>
        <taxon>Stenosarchaea group</taxon>
        <taxon>Halobacteria</taxon>
        <taxon>Halobacteriales</taxon>
        <taxon>Haloarculaceae</taxon>
        <taxon>Halorhabdus</taxon>
    </lineage>
</organism>
<keyword evidence="4 8" id="KW-1133">Transmembrane helix</keyword>
<dbReference type="EMBL" id="HF571520">
    <property type="protein sequence ID" value="CCQ34825.1"/>
    <property type="molecule type" value="Genomic_DNA"/>
</dbReference>
<feature type="transmembrane region" description="Helical" evidence="8">
    <location>
        <begin position="316"/>
        <end position="337"/>
    </location>
</feature>
<evidence type="ECO:0000256" key="5">
    <source>
        <dbReference type="ARBA" id="ARBA00023136"/>
    </source>
</evidence>
<evidence type="ECO:0000259" key="10">
    <source>
        <dbReference type="Pfam" id="PF23951"/>
    </source>
</evidence>
<gene>
    <name evidence="12" type="ORF">HLRTI_000917</name>
    <name evidence="11" type="ORF">HTIA_2721</name>
</gene>
<dbReference type="RefSeq" id="WP_008525411.1">
    <property type="nucleotide sequence ID" value="NC_021921.1"/>
</dbReference>
<evidence type="ECO:0000256" key="1">
    <source>
        <dbReference type="ARBA" id="ARBA00004651"/>
    </source>
</evidence>
<accession>F7PIG7</accession>
<evidence type="ECO:0000256" key="4">
    <source>
        <dbReference type="ARBA" id="ARBA00022989"/>
    </source>
</evidence>
<dbReference type="PANTHER" id="PTHR35402:SF1">
    <property type="entry name" value="TYPE II SECRETION SYSTEM PROTEIN GSPF DOMAIN-CONTAINING PROTEIN"/>
    <property type="match status" value="1"/>
</dbReference>
<reference evidence="11 14" key="3">
    <citation type="journal article" date="2014" name="Environ. Microbiol.">
        <title>Halorhabdus tiamatea: proteogenomics and glycosidase activity measurements identify the first cultivated euryarchaeon from a deep-sea anoxic brine lake as potential polysaccharide degrader.</title>
        <authorList>
            <person name="Werner J."/>
            <person name="Ferrer M."/>
            <person name="Michel G."/>
            <person name="Mann A.J."/>
            <person name="Huang S."/>
            <person name="Juarez S."/>
            <person name="Ciordia S."/>
            <person name="Albar J.P."/>
            <person name="Alcaide M."/>
            <person name="La Cono V."/>
            <person name="Yakimov M.M."/>
            <person name="Antunes A."/>
            <person name="Taborda M."/>
            <person name="Da Costa M.S."/>
            <person name="Amann R.I."/>
            <person name="Gloeckner F.O."/>
            <person name="Golyshina O.V."/>
            <person name="Golyshin P.N."/>
            <person name="Teeling H."/>
        </authorList>
    </citation>
    <scope>NUCLEOTIDE SEQUENCE [LARGE SCALE GENOMIC DNA]</scope>
    <source>
        <strain evidence="14">SARL4B</strain>
        <strain evidence="11">Type strain: SARL4B</strain>
    </source>
</reference>
<feature type="domain" description="DUF7282" evidence="10">
    <location>
        <begin position="695"/>
        <end position="798"/>
    </location>
</feature>
<feature type="domain" description="Type II secretion system protein GspF" evidence="9">
    <location>
        <begin position="480"/>
        <end position="603"/>
    </location>
</feature>
<dbReference type="InterPro" id="IPR056569">
    <property type="entry name" value="ArlJ-like"/>
</dbReference>
<evidence type="ECO:0000313" key="13">
    <source>
        <dbReference type="Proteomes" id="UP000003861"/>
    </source>
</evidence>
<dbReference type="Proteomes" id="UP000003861">
    <property type="component" value="Unassembled WGS sequence"/>
</dbReference>
<evidence type="ECO:0000313" key="11">
    <source>
        <dbReference type="EMBL" id="CCQ34825.1"/>
    </source>
</evidence>
<dbReference type="Pfam" id="PF23951">
    <property type="entry name" value="DUF7282"/>
    <property type="match status" value="1"/>
</dbReference>
<feature type="coiled-coil region" evidence="6">
    <location>
        <begin position="256"/>
        <end position="283"/>
    </location>
</feature>
<dbReference type="InterPro" id="IPR055706">
    <property type="entry name" value="Slg1/2_DUF7282"/>
</dbReference>
<feature type="transmembrane region" description="Helical" evidence="8">
    <location>
        <begin position="446"/>
        <end position="465"/>
    </location>
</feature>
<proteinExistence type="predicted"/>
<dbReference type="EMBL" id="AFNT02000007">
    <property type="protein sequence ID" value="ERJ07059.1"/>
    <property type="molecule type" value="Genomic_DNA"/>
</dbReference>
<dbReference type="GO" id="GO:0005886">
    <property type="term" value="C:plasma membrane"/>
    <property type="evidence" value="ECO:0007669"/>
    <property type="project" value="UniProtKB-SubCell"/>
</dbReference>
<feature type="transmembrane region" description="Helical" evidence="8">
    <location>
        <begin position="6"/>
        <end position="24"/>
    </location>
</feature>
<feature type="domain" description="Type II secretion system protein GspF" evidence="9">
    <location>
        <begin position="178"/>
        <end position="301"/>
    </location>
</feature>
<dbReference type="Proteomes" id="UP000015381">
    <property type="component" value="Chromosome I"/>
</dbReference>
<keyword evidence="3 8" id="KW-0812">Transmembrane</keyword>
<dbReference type="InterPro" id="IPR042094">
    <property type="entry name" value="T2SS_GspF_sf"/>
</dbReference>
<keyword evidence="6" id="KW-0175">Coiled coil</keyword>
<dbReference type="GeneID" id="23798737"/>
<reference evidence="12 13" key="1">
    <citation type="journal article" date="2011" name="J. Bacteriol.">
        <title>Genome sequence of Halorhabdus tiamatea, the first archaeon isolated from a deep-sea anoxic brine lake.</title>
        <authorList>
            <person name="Antunes A."/>
            <person name="Alam I."/>
            <person name="Bajic V.B."/>
            <person name="Stingl U."/>
        </authorList>
    </citation>
    <scope>NUCLEOTIDE SEQUENCE [LARGE SCALE GENOMIC DNA]</scope>
    <source>
        <strain evidence="12 13">SARL4B</strain>
    </source>
</reference>
<dbReference type="KEGG" id="hti:HTIA_2721"/>
<keyword evidence="14" id="KW-1185">Reference proteome</keyword>
<evidence type="ECO:0000259" key="9">
    <source>
        <dbReference type="Pfam" id="PF00482"/>
    </source>
</evidence>
<dbReference type="PATRIC" id="fig|1033806.12.peg.2709"/>
<dbReference type="Pfam" id="PF00482">
    <property type="entry name" value="T2SSF"/>
    <property type="match status" value="2"/>
</dbReference>
<dbReference type="AlphaFoldDB" id="F7PIG7"/>
<sequence length="833" mass="90357">MSLTGYLPLVAALALAGALALTRFSPRLDRVFTRIARQYFSQHIGESPARERLLASAYVETTYRVYAAKTHLYTALTALIGGMIGVYVVGGALIVIPTIAAVLADLPSVMGDVLGNRNLEIVLPPDQVFLVLTVGGVVIGGLSAVVTYVARWQLPAGDAEVRRRGINEALPRTVAFIYALSRGGLAFPDVMRTLGRNREIYGDAADEMSVAVREMDLFGTDMISAIRRAAHRSPSDTFRTFGENLASVLASGQQIPQFLEDQYDRLQEEAEQRQEEVLELLATIAEAYVTTLVAGILFLLTILLVFGLTVTDTLPFLQLLTYLIIPLSNALFVVFLVQKLEELGVARESGVAALEGETPDTIAPETPTATADGGHLPRLSAGRSQLQLYDRISRFKRVLRRPIQTIIWNPTRIFYLTVPIALLWLAVRAPGTITEYGFNLRLADDLIIQVSLFVIGTFAIVREIYSRRIDRIEAATPELLERLASLNEAGMSFVESLDRVRDSDLGVLTDEVNRIWTDVSMGANAADALRRFGRRVRTASIARVVTLLTHAMRASGRLGPVLRIASAQARSDLELRRERRQQMFTYLVVIYVSFLVFLVIIFAVEEVLVPSLPDNVPVPESNRLGVDVTAFARLGQVNKPAYTLIFLHAALIQAVLSGFVAGLLGEGTLKDGAKHAAILLAIAYVAILLVTSPVASLTMQDQEALGDGVTIDSVSTSEGGFLVIHDRTADGAIVGHTGYLPPGEHTNVRVRLDETLQRQTTLVAVPYLDGNSDKQFTIGADQPYGTGGDPVAVDARITPVEPESSQSRAVGDGIAATVGDRAMPASPALPISR</sequence>
<evidence type="ECO:0000313" key="14">
    <source>
        <dbReference type="Proteomes" id="UP000015381"/>
    </source>
</evidence>
<feature type="transmembrane region" description="Helical" evidence="8">
    <location>
        <begin position="128"/>
        <end position="150"/>
    </location>
</feature>
<protein>
    <submittedName>
        <fullName evidence="12">Type II secretion system protein</fullName>
    </submittedName>
    <submittedName>
        <fullName evidence="11">Type II secretion system, protein F</fullName>
    </submittedName>
</protein>
<dbReference type="HOGENOM" id="CLU_017646_0_0_2"/>
<evidence type="ECO:0000256" key="3">
    <source>
        <dbReference type="ARBA" id="ARBA00022692"/>
    </source>
</evidence>
<evidence type="ECO:0000256" key="6">
    <source>
        <dbReference type="SAM" id="Coils"/>
    </source>
</evidence>
<dbReference type="eggNOG" id="arCOG01808">
    <property type="taxonomic scope" value="Archaea"/>
</dbReference>
<evidence type="ECO:0000256" key="2">
    <source>
        <dbReference type="ARBA" id="ARBA00022475"/>
    </source>
</evidence>
<feature type="transmembrane region" description="Helical" evidence="8">
    <location>
        <begin position="676"/>
        <end position="695"/>
    </location>
</feature>
<feature type="transmembrane region" description="Helical" evidence="8">
    <location>
        <begin position="287"/>
        <end position="310"/>
    </location>
</feature>
<feature type="transmembrane region" description="Helical" evidence="8">
    <location>
        <begin position="584"/>
        <end position="604"/>
    </location>
</feature>
<feature type="transmembrane region" description="Helical" evidence="8">
    <location>
        <begin position="641"/>
        <end position="664"/>
    </location>
</feature>
<evidence type="ECO:0000256" key="8">
    <source>
        <dbReference type="SAM" id="Phobius"/>
    </source>
</evidence>